<feature type="compositionally biased region" description="Basic and acidic residues" evidence="1">
    <location>
        <begin position="32"/>
        <end position="50"/>
    </location>
</feature>
<protein>
    <submittedName>
        <fullName evidence="2">Uncharacterized protein</fullName>
    </submittedName>
</protein>
<evidence type="ECO:0000256" key="1">
    <source>
        <dbReference type="SAM" id="MobiDB-lite"/>
    </source>
</evidence>
<gene>
    <name evidence="2" type="ORF">KUTeg_021945</name>
</gene>
<evidence type="ECO:0000313" key="2">
    <source>
        <dbReference type="EMBL" id="KAJ8300426.1"/>
    </source>
</evidence>
<dbReference type="Proteomes" id="UP001217089">
    <property type="component" value="Unassembled WGS sequence"/>
</dbReference>
<feature type="region of interest" description="Disordered" evidence="1">
    <location>
        <begin position="23"/>
        <end position="67"/>
    </location>
</feature>
<dbReference type="EMBL" id="JARBDR010000919">
    <property type="protein sequence ID" value="KAJ8300426.1"/>
    <property type="molecule type" value="Genomic_DNA"/>
</dbReference>
<sequence>MNERDPYFIMLIRITDNAYSTTQRRQNVTGDTRYEIETDIHGERDSRSESEGNLEFNGDDARQKDVT</sequence>
<proteinExistence type="predicted"/>
<keyword evidence="3" id="KW-1185">Reference proteome</keyword>
<comment type="caution">
    <text evidence="2">The sequence shown here is derived from an EMBL/GenBank/DDBJ whole genome shotgun (WGS) entry which is preliminary data.</text>
</comment>
<evidence type="ECO:0000313" key="3">
    <source>
        <dbReference type="Proteomes" id="UP001217089"/>
    </source>
</evidence>
<name>A0ABQ9E4S9_TEGGR</name>
<organism evidence="2 3">
    <name type="scientific">Tegillarca granosa</name>
    <name type="common">Malaysian cockle</name>
    <name type="synonym">Anadara granosa</name>
    <dbReference type="NCBI Taxonomy" id="220873"/>
    <lineage>
        <taxon>Eukaryota</taxon>
        <taxon>Metazoa</taxon>
        <taxon>Spiralia</taxon>
        <taxon>Lophotrochozoa</taxon>
        <taxon>Mollusca</taxon>
        <taxon>Bivalvia</taxon>
        <taxon>Autobranchia</taxon>
        <taxon>Pteriomorphia</taxon>
        <taxon>Arcoida</taxon>
        <taxon>Arcoidea</taxon>
        <taxon>Arcidae</taxon>
        <taxon>Tegillarca</taxon>
    </lineage>
</organism>
<accession>A0ABQ9E4S9</accession>
<reference evidence="2 3" key="1">
    <citation type="submission" date="2022-12" db="EMBL/GenBank/DDBJ databases">
        <title>Chromosome-level genome of Tegillarca granosa.</title>
        <authorList>
            <person name="Kim J."/>
        </authorList>
    </citation>
    <scope>NUCLEOTIDE SEQUENCE [LARGE SCALE GENOMIC DNA]</scope>
    <source>
        <strain evidence="2">Teg-2019</strain>
        <tissue evidence="2">Adductor muscle</tissue>
    </source>
</reference>